<sequence>MLFLALPPTMDSPEKLCFCGRKTVKSHDFLFCSTKCARRDSLRSLGDTNSHYRNVVHNAYVRAGVPELQPHRMMSTGHLRPGPSEQHGYVNAPAPFFPQTSSPHRYNVPGQNLAGIPMSPQVSDVAFSRNATAGESLVAGSRDWSRREDFQNVPSTAYPTHHNEQISLGAIPLPENVPTRSLRHIRSSIDGRNNSNLKKSQFAALLGFGRFRKGKEVENHERVFGHFVDTMAAPVRNDPRRLGRAL</sequence>
<comment type="caution">
    <text evidence="1">The sequence shown here is derived from an EMBL/GenBank/DDBJ whole genome shotgun (WGS) entry which is preliminary data.</text>
</comment>
<organism evidence="1 2">
    <name type="scientific">Boletus edulis BED1</name>
    <dbReference type="NCBI Taxonomy" id="1328754"/>
    <lineage>
        <taxon>Eukaryota</taxon>
        <taxon>Fungi</taxon>
        <taxon>Dikarya</taxon>
        <taxon>Basidiomycota</taxon>
        <taxon>Agaricomycotina</taxon>
        <taxon>Agaricomycetes</taxon>
        <taxon>Agaricomycetidae</taxon>
        <taxon>Boletales</taxon>
        <taxon>Boletineae</taxon>
        <taxon>Boletaceae</taxon>
        <taxon>Boletoideae</taxon>
        <taxon>Boletus</taxon>
    </lineage>
</organism>
<reference evidence="1" key="2">
    <citation type="journal article" date="2020" name="Nat. Commun.">
        <title>Large-scale genome sequencing of mycorrhizal fungi provides insights into the early evolution of symbiotic traits.</title>
        <authorList>
            <person name="Miyauchi S."/>
            <person name="Kiss E."/>
            <person name="Kuo A."/>
            <person name="Drula E."/>
            <person name="Kohler A."/>
            <person name="Sanchez-Garcia M."/>
            <person name="Morin E."/>
            <person name="Andreopoulos B."/>
            <person name="Barry K.W."/>
            <person name="Bonito G."/>
            <person name="Buee M."/>
            <person name="Carver A."/>
            <person name="Chen C."/>
            <person name="Cichocki N."/>
            <person name="Clum A."/>
            <person name="Culley D."/>
            <person name="Crous P.W."/>
            <person name="Fauchery L."/>
            <person name="Girlanda M."/>
            <person name="Hayes R.D."/>
            <person name="Keri Z."/>
            <person name="LaButti K."/>
            <person name="Lipzen A."/>
            <person name="Lombard V."/>
            <person name="Magnuson J."/>
            <person name="Maillard F."/>
            <person name="Murat C."/>
            <person name="Nolan M."/>
            <person name="Ohm R.A."/>
            <person name="Pangilinan J."/>
            <person name="Pereira M.F."/>
            <person name="Perotto S."/>
            <person name="Peter M."/>
            <person name="Pfister S."/>
            <person name="Riley R."/>
            <person name="Sitrit Y."/>
            <person name="Stielow J.B."/>
            <person name="Szollosi G."/>
            <person name="Zifcakova L."/>
            <person name="Stursova M."/>
            <person name="Spatafora J.W."/>
            <person name="Tedersoo L."/>
            <person name="Vaario L.M."/>
            <person name="Yamada A."/>
            <person name="Yan M."/>
            <person name="Wang P."/>
            <person name="Xu J."/>
            <person name="Bruns T."/>
            <person name="Baldrian P."/>
            <person name="Vilgalys R."/>
            <person name="Dunand C."/>
            <person name="Henrissat B."/>
            <person name="Grigoriev I.V."/>
            <person name="Hibbett D."/>
            <person name="Nagy L.G."/>
            <person name="Martin F.M."/>
        </authorList>
    </citation>
    <scope>NUCLEOTIDE SEQUENCE</scope>
    <source>
        <strain evidence="1">BED1</strain>
    </source>
</reference>
<evidence type="ECO:0000313" key="1">
    <source>
        <dbReference type="EMBL" id="KAF8443338.1"/>
    </source>
</evidence>
<evidence type="ECO:0000313" key="2">
    <source>
        <dbReference type="Proteomes" id="UP001194468"/>
    </source>
</evidence>
<dbReference type="Proteomes" id="UP001194468">
    <property type="component" value="Unassembled WGS sequence"/>
</dbReference>
<dbReference type="AlphaFoldDB" id="A0AAD4BYV4"/>
<gene>
    <name evidence="1" type="ORF">L210DRAFT_3172795</name>
</gene>
<accession>A0AAD4BYV4</accession>
<protein>
    <submittedName>
        <fullName evidence="1">Uncharacterized protein</fullName>
    </submittedName>
</protein>
<reference evidence="1" key="1">
    <citation type="submission" date="2019-10" db="EMBL/GenBank/DDBJ databases">
        <authorList>
            <consortium name="DOE Joint Genome Institute"/>
            <person name="Kuo A."/>
            <person name="Miyauchi S."/>
            <person name="Kiss E."/>
            <person name="Drula E."/>
            <person name="Kohler A."/>
            <person name="Sanchez-Garcia M."/>
            <person name="Andreopoulos B."/>
            <person name="Barry K.W."/>
            <person name="Bonito G."/>
            <person name="Buee M."/>
            <person name="Carver A."/>
            <person name="Chen C."/>
            <person name="Cichocki N."/>
            <person name="Clum A."/>
            <person name="Culley D."/>
            <person name="Crous P.W."/>
            <person name="Fauchery L."/>
            <person name="Girlanda M."/>
            <person name="Hayes R."/>
            <person name="Keri Z."/>
            <person name="LaButti K."/>
            <person name="Lipzen A."/>
            <person name="Lombard V."/>
            <person name="Magnuson J."/>
            <person name="Maillard F."/>
            <person name="Morin E."/>
            <person name="Murat C."/>
            <person name="Nolan M."/>
            <person name="Ohm R."/>
            <person name="Pangilinan J."/>
            <person name="Pereira M."/>
            <person name="Perotto S."/>
            <person name="Peter M."/>
            <person name="Riley R."/>
            <person name="Sitrit Y."/>
            <person name="Stielow B."/>
            <person name="Szollosi G."/>
            <person name="Zifcakova L."/>
            <person name="Stursova M."/>
            <person name="Spatafora J.W."/>
            <person name="Tedersoo L."/>
            <person name="Vaario L.-M."/>
            <person name="Yamada A."/>
            <person name="Yan M."/>
            <person name="Wang P."/>
            <person name="Xu J."/>
            <person name="Bruns T."/>
            <person name="Baldrian P."/>
            <person name="Vilgalys R."/>
            <person name="Henrissat B."/>
            <person name="Grigoriev I.V."/>
            <person name="Hibbett D."/>
            <person name="Nagy L.G."/>
            <person name="Martin F.M."/>
        </authorList>
    </citation>
    <scope>NUCLEOTIDE SEQUENCE</scope>
    <source>
        <strain evidence="1">BED1</strain>
    </source>
</reference>
<dbReference type="EMBL" id="WHUW01000008">
    <property type="protein sequence ID" value="KAF8443338.1"/>
    <property type="molecule type" value="Genomic_DNA"/>
</dbReference>
<keyword evidence="2" id="KW-1185">Reference proteome</keyword>
<proteinExistence type="predicted"/>
<name>A0AAD4BYV4_BOLED</name>